<sequence>MAWALFNAFVFVVSYAMGYAIDYALHYYHVSCSQAAAAALVLWLPGRRRWVLRALPCLALVLTVVGHCMFFADVCLNLAADPGRLVCWIVCTMAIVFYAVGDIISFLTLLQGGEE</sequence>
<name>M8C9B4_AEGTA</name>
<dbReference type="AlphaFoldDB" id="M8C9B4"/>
<accession>M8C9B4</accession>
<evidence type="ECO:0000313" key="1">
    <source>
        <dbReference type="EnsemblPlants" id="EMT30693"/>
    </source>
</evidence>
<proteinExistence type="predicted"/>
<protein>
    <submittedName>
        <fullName evidence="1">Uncharacterized protein</fullName>
    </submittedName>
</protein>
<dbReference type="EnsemblPlants" id="EMT30693">
    <property type="protein sequence ID" value="EMT30693"/>
    <property type="gene ID" value="F775_43213"/>
</dbReference>
<organism evidence="1">
    <name type="scientific">Aegilops tauschii</name>
    <name type="common">Tausch's goatgrass</name>
    <name type="synonym">Aegilops squarrosa</name>
    <dbReference type="NCBI Taxonomy" id="37682"/>
    <lineage>
        <taxon>Eukaryota</taxon>
        <taxon>Viridiplantae</taxon>
        <taxon>Streptophyta</taxon>
        <taxon>Embryophyta</taxon>
        <taxon>Tracheophyta</taxon>
        <taxon>Spermatophyta</taxon>
        <taxon>Magnoliopsida</taxon>
        <taxon>Liliopsida</taxon>
        <taxon>Poales</taxon>
        <taxon>Poaceae</taxon>
        <taxon>BOP clade</taxon>
        <taxon>Pooideae</taxon>
        <taxon>Triticodae</taxon>
        <taxon>Triticeae</taxon>
        <taxon>Triticinae</taxon>
        <taxon>Aegilops</taxon>
    </lineage>
</organism>
<reference evidence="1" key="1">
    <citation type="submission" date="2015-06" db="UniProtKB">
        <authorList>
            <consortium name="EnsemblPlants"/>
        </authorList>
    </citation>
    <scope>IDENTIFICATION</scope>
</reference>